<dbReference type="Gene3D" id="3.30.310.260">
    <property type="match status" value="1"/>
</dbReference>
<dbReference type="GO" id="GO:0008534">
    <property type="term" value="F:oxidized purine nucleobase lesion DNA N-glycosylase activity"/>
    <property type="evidence" value="ECO:0007669"/>
    <property type="project" value="InterPro"/>
</dbReference>
<keyword evidence="3" id="KW-0234">DNA repair</keyword>
<keyword evidence="2" id="KW-0378">Hydrolase</keyword>
<dbReference type="InterPro" id="IPR012904">
    <property type="entry name" value="OGG_N"/>
</dbReference>
<evidence type="ECO:0000313" key="5">
    <source>
        <dbReference type="EMBL" id="MDB8017272.1"/>
    </source>
</evidence>
<dbReference type="Proteomes" id="UP001212823">
    <property type="component" value="Unassembled WGS sequence"/>
</dbReference>
<reference evidence="5" key="1">
    <citation type="submission" date="2023-01" db="EMBL/GenBank/DDBJ databases">
        <title>Human gut microbiome strain richness.</title>
        <authorList>
            <person name="Chen-Liaw A."/>
        </authorList>
    </citation>
    <scope>NUCLEOTIDE SEQUENCE</scope>
    <source>
        <strain evidence="5">1001283st1_D2_1001283B150209_150212</strain>
    </source>
</reference>
<evidence type="ECO:0000256" key="2">
    <source>
        <dbReference type="ARBA" id="ARBA00022801"/>
    </source>
</evidence>
<name>A0AAP3Q1Z9_9FIRM</name>
<keyword evidence="1" id="KW-0227">DNA damage</keyword>
<organism evidence="5 6">
    <name type="scientific">Agathobacter rectalis</name>
    <dbReference type="NCBI Taxonomy" id="39491"/>
    <lineage>
        <taxon>Bacteria</taxon>
        <taxon>Bacillati</taxon>
        <taxon>Bacillota</taxon>
        <taxon>Clostridia</taxon>
        <taxon>Lachnospirales</taxon>
        <taxon>Lachnospiraceae</taxon>
        <taxon>Agathobacter</taxon>
    </lineage>
</organism>
<dbReference type="RefSeq" id="WP_202185137.1">
    <property type="nucleotide sequence ID" value="NZ_JADPAO010000009.1"/>
</dbReference>
<dbReference type="GO" id="GO:0006289">
    <property type="term" value="P:nucleotide-excision repair"/>
    <property type="evidence" value="ECO:0007669"/>
    <property type="project" value="InterPro"/>
</dbReference>
<accession>A0AAP3Q1Z9</accession>
<sequence length="76" mass="8629">MILKEIQNFDLNQIANSGQCFRWKRTRENAYLVIHKDKVVTISQLGGGASAWIVAKRILQIPGNSILTFPKIMEKS</sequence>
<dbReference type="EMBL" id="JAQLYE010000006">
    <property type="protein sequence ID" value="MDB8017272.1"/>
    <property type="molecule type" value="Genomic_DNA"/>
</dbReference>
<evidence type="ECO:0000313" key="6">
    <source>
        <dbReference type="Proteomes" id="UP001212823"/>
    </source>
</evidence>
<protein>
    <submittedName>
        <fullName evidence="5">DNA glycosylase</fullName>
    </submittedName>
</protein>
<dbReference type="AlphaFoldDB" id="A0AAP3Q1Z9"/>
<evidence type="ECO:0000259" key="4">
    <source>
        <dbReference type="Pfam" id="PF07934"/>
    </source>
</evidence>
<comment type="caution">
    <text evidence="5">The sequence shown here is derived from an EMBL/GenBank/DDBJ whole genome shotgun (WGS) entry which is preliminary data.</text>
</comment>
<evidence type="ECO:0000256" key="3">
    <source>
        <dbReference type="ARBA" id="ARBA00023204"/>
    </source>
</evidence>
<dbReference type="SUPFAM" id="SSF55945">
    <property type="entry name" value="TATA-box binding protein-like"/>
    <property type="match status" value="1"/>
</dbReference>
<evidence type="ECO:0000256" key="1">
    <source>
        <dbReference type="ARBA" id="ARBA00022763"/>
    </source>
</evidence>
<dbReference type="GO" id="GO:0003684">
    <property type="term" value="F:damaged DNA binding"/>
    <property type="evidence" value="ECO:0007669"/>
    <property type="project" value="InterPro"/>
</dbReference>
<gene>
    <name evidence="5" type="ORF">PNE45_04415</name>
</gene>
<feature type="domain" description="8-oxoguanine DNA glycosylase N-terminal" evidence="4">
    <location>
        <begin position="2"/>
        <end position="45"/>
    </location>
</feature>
<dbReference type="Pfam" id="PF07934">
    <property type="entry name" value="OGG_N"/>
    <property type="match status" value="1"/>
</dbReference>
<proteinExistence type="predicted"/>